<comment type="caution">
    <text evidence="1">The sequence shown here is derived from an EMBL/GenBank/DDBJ whole genome shotgun (WGS) entry which is preliminary data.</text>
</comment>
<dbReference type="Gene3D" id="3.30.200.20">
    <property type="entry name" value="Phosphorylase Kinase, domain 1"/>
    <property type="match status" value="1"/>
</dbReference>
<reference evidence="1 2" key="1">
    <citation type="journal article" date="2018" name="Evol. Lett.">
        <title>Horizontal gene cluster transfer increased hallucinogenic mushroom diversity.</title>
        <authorList>
            <person name="Reynolds H.T."/>
            <person name="Vijayakumar V."/>
            <person name="Gluck-Thaler E."/>
            <person name="Korotkin H.B."/>
            <person name="Matheny P.B."/>
            <person name="Slot J.C."/>
        </authorList>
    </citation>
    <scope>NUCLEOTIDE SEQUENCE [LARGE SCALE GENOMIC DNA]</scope>
    <source>
        <strain evidence="1 2">SRW20</strain>
    </source>
</reference>
<dbReference type="Proteomes" id="UP000284706">
    <property type="component" value="Unassembled WGS sequence"/>
</dbReference>
<evidence type="ECO:0000313" key="2">
    <source>
        <dbReference type="Proteomes" id="UP000284706"/>
    </source>
</evidence>
<sequence>MSSFDFSAYLQANLRSVIGSRTATSGTNFSNPTFTVQILTGGLTNHTARITFAAALLHVLPRVLPLGVEGYSRTDEDILNQKTVILKHAPPYIAADPSQAMSVDRQLVEKLALELVNYRYVRTESSGSRLKLEGLFEDRLIQDEESSPSRSPGKISLHVPRLIWHDRERSVLWIEDLGSMRTLSEILLDEDDSTSANARLEETIKAHLKQVSWDLGTFLARLYCITSNPPQHILSSLPSSDPGAFHDYLANTVLENLKRPEAHISSQEAQLLVDKVRAGLRETADLTGKEVCLGMVDFWPESVLVDLDDHEFPRVGLVDWEYFGPSNAASELGMFLAHLHVHLLNSSTSARGKERITLFAEGVCQAYVASNRAISSGTSWKPSKAFKRRTLLSHGREMVNGVALYEQKLDPAAKKSVLAAGMRSLRAVGTSPDDLDMQILRAKDADGASVSDVDEYHYSTLEGIWQAFAALGFDS</sequence>
<dbReference type="AlphaFoldDB" id="A0A409YTY3"/>
<gene>
    <name evidence="1" type="ORF">CVT26_004574</name>
</gene>
<name>A0A409YTY3_9AGAR</name>
<accession>A0A409YTY3</accession>
<dbReference type="EMBL" id="NHYE01000309">
    <property type="protein sequence ID" value="PPR06485.1"/>
    <property type="molecule type" value="Genomic_DNA"/>
</dbReference>
<dbReference type="SUPFAM" id="SSF56112">
    <property type="entry name" value="Protein kinase-like (PK-like)"/>
    <property type="match status" value="1"/>
</dbReference>
<dbReference type="InParanoid" id="A0A409YTY3"/>
<organism evidence="1 2">
    <name type="scientific">Gymnopilus dilepis</name>
    <dbReference type="NCBI Taxonomy" id="231916"/>
    <lineage>
        <taxon>Eukaryota</taxon>
        <taxon>Fungi</taxon>
        <taxon>Dikarya</taxon>
        <taxon>Basidiomycota</taxon>
        <taxon>Agaricomycotina</taxon>
        <taxon>Agaricomycetes</taxon>
        <taxon>Agaricomycetidae</taxon>
        <taxon>Agaricales</taxon>
        <taxon>Agaricineae</taxon>
        <taxon>Hymenogastraceae</taxon>
        <taxon>Gymnopilus</taxon>
    </lineage>
</organism>
<dbReference type="STRING" id="231916.A0A409YTY3"/>
<proteinExistence type="predicted"/>
<keyword evidence="2" id="KW-1185">Reference proteome</keyword>
<dbReference type="Gene3D" id="3.90.1200.10">
    <property type="match status" value="1"/>
</dbReference>
<dbReference type="InterPro" id="IPR011009">
    <property type="entry name" value="Kinase-like_dom_sf"/>
</dbReference>
<protein>
    <submittedName>
        <fullName evidence="1">Uncharacterized protein</fullName>
    </submittedName>
</protein>
<dbReference type="OrthoDB" id="25129at2759"/>
<evidence type="ECO:0000313" key="1">
    <source>
        <dbReference type="EMBL" id="PPR06485.1"/>
    </source>
</evidence>